<dbReference type="Proteomes" id="UP001235939">
    <property type="component" value="Chromosome 05"/>
</dbReference>
<name>A0ABY6KK66_9ARAC</name>
<dbReference type="PANTHER" id="PTHR11439">
    <property type="entry name" value="GAG-POL-RELATED RETROTRANSPOSON"/>
    <property type="match status" value="1"/>
</dbReference>
<proteinExistence type="predicted"/>
<evidence type="ECO:0000313" key="2">
    <source>
        <dbReference type="Proteomes" id="UP001235939"/>
    </source>
</evidence>
<evidence type="ECO:0000313" key="1">
    <source>
        <dbReference type="EMBL" id="UYV68000.1"/>
    </source>
</evidence>
<keyword evidence="2" id="KW-1185">Reference proteome</keyword>
<protein>
    <submittedName>
        <fullName evidence="1">Uncharacterized protein</fullName>
    </submittedName>
</protein>
<accession>A0ABY6KK66</accession>
<dbReference type="CDD" id="cd09272">
    <property type="entry name" value="RNase_HI_RT_Ty1"/>
    <property type="match status" value="1"/>
</dbReference>
<reference evidence="1 2" key="1">
    <citation type="submission" date="2022-01" db="EMBL/GenBank/DDBJ databases">
        <title>A chromosomal length assembly of Cordylochernes scorpioides.</title>
        <authorList>
            <person name="Zeh D."/>
            <person name="Zeh J."/>
        </authorList>
    </citation>
    <scope>NUCLEOTIDE SEQUENCE [LARGE SCALE GENOMIC DNA]</scope>
    <source>
        <strain evidence="1">IN4F17</strain>
        <tissue evidence="1">Whole Body</tissue>
    </source>
</reference>
<dbReference type="EMBL" id="CP092867">
    <property type="protein sequence ID" value="UYV68000.1"/>
    <property type="molecule type" value="Genomic_DNA"/>
</dbReference>
<organism evidence="1 2">
    <name type="scientific">Cordylochernes scorpioides</name>
    <dbReference type="NCBI Taxonomy" id="51811"/>
    <lineage>
        <taxon>Eukaryota</taxon>
        <taxon>Metazoa</taxon>
        <taxon>Ecdysozoa</taxon>
        <taxon>Arthropoda</taxon>
        <taxon>Chelicerata</taxon>
        <taxon>Arachnida</taxon>
        <taxon>Pseudoscorpiones</taxon>
        <taxon>Cheliferoidea</taxon>
        <taxon>Chernetidae</taxon>
        <taxon>Cordylochernes</taxon>
    </lineage>
</organism>
<gene>
    <name evidence="1" type="ORF">LAZ67_5002754</name>
</gene>
<sequence length="326" mass="37566">MDDEFNSLMKNQTWTYVTLPSDRKAIACKWVYKIKQNADGSNKMLFLHQASYIERTLEHYNLLEIKLQSVPSDPYSKLTKEMCPKDNQEIEEMTKIIYRQTIGSLMYLMNGIRPDIAYAVSRVSQFLNNPGPSHWTAVKKIFRCLKATKHIGICFGGSSRTTSLIGFYDADFAGNLDTRKSTTRYVFMLNNEPISWCSQKQNCVSLSTTESEYIAASEATKEAIWLRQHLRELHQEQLYPVQEILNGFSRFLKGREKVNDDQHTGRPRSLRCEENKLKIKELIKFNRIISITDLSSETGLSVGMCHQIVTKDLDMIRTSSKFVPGF</sequence>
<dbReference type="PANTHER" id="PTHR11439:SF483">
    <property type="entry name" value="PEPTIDE SYNTHASE GLIP-LIKE, PUTATIVE (AFU_ORTHOLOGUE AFUA_3G12920)-RELATED"/>
    <property type="match status" value="1"/>
</dbReference>